<dbReference type="EMBL" id="MCGO01000004">
    <property type="protein sequence ID" value="ORY52033.1"/>
    <property type="molecule type" value="Genomic_DNA"/>
</dbReference>
<dbReference type="AlphaFoldDB" id="A0A1Y2CYC6"/>
<evidence type="ECO:0000313" key="4">
    <source>
        <dbReference type="Proteomes" id="UP000193642"/>
    </source>
</evidence>
<comment type="caution">
    <text evidence="3">The sequence shown here is derived from an EMBL/GenBank/DDBJ whole genome shotgun (WGS) entry which is preliminary data.</text>
</comment>
<name>A0A1Y2CYC6_9FUNG</name>
<feature type="region of interest" description="Disordered" evidence="1">
    <location>
        <begin position="1"/>
        <end position="30"/>
    </location>
</feature>
<dbReference type="Proteomes" id="UP000193642">
    <property type="component" value="Unassembled WGS sequence"/>
</dbReference>
<feature type="transmembrane region" description="Helical" evidence="2">
    <location>
        <begin position="300"/>
        <end position="320"/>
    </location>
</feature>
<feature type="transmembrane region" description="Helical" evidence="2">
    <location>
        <begin position="512"/>
        <end position="531"/>
    </location>
</feature>
<reference evidence="3 4" key="1">
    <citation type="submission" date="2016-07" db="EMBL/GenBank/DDBJ databases">
        <title>Pervasive Adenine N6-methylation of Active Genes in Fungi.</title>
        <authorList>
            <consortium name="DOE Joint Genome Institute"/>
            <person name="Mondo S.J."/>
            <person name="Dannebaum R.O."/>
            <person name="Kuo R.C."/>
            <person name="Labutti K."/>
            <person name="Haridas S."/>
            <person name="Kuo A."/>
            <person name="Salamov A."/>
            <person name="Ahrendt S.R."/>
            <person name="Lipzen A."/>
            <person name="Sullivan W."/>
            <person name="Andreopoulos W.B."/>
            <person name="Clum A."/>
            <person name="Lindquist E."/>
            <person name="Daum C."/>
            <person name="Ramamoorthy G.K."/>
            <person name="Gryganskyi A."/>
            <person name="Culley D."/>
            <person name="Magnuson J.K."/>
            <person name="James T.Y."/>
            <person name="O'Malley M.A."/>
            <person name="Stajich J.E."/>
            <person name="Spatafora J.W."/>
            <person name="Visel A."/>
            <person name="Grigoriev I.V."/>
        </authorList>
    </citation>
    <scope>NUCLEOTIDE SEQUENCE [LARGE SCALE GENOMIC DNA]</scope>
    <source>
        <strain evidence="3 4">JEL800</strain>
    </source>
</reference>
<evidence type="ECO:0000256" key="2">
    <source>
        <dbReference type="SAM" id="Phobius"/>
    </source>
</evidence>
<dbReference type="OrthoDB" id="2135211at2759"/>
<organism evidence="3 4">
    <name type="scientific">Rhizoclosmatium globosum</name>
    <dbReference type="NCBI Taxonomy" id="329046"/>
    <lineage>
        <taxon>Eukaryota</taxon>
        <taxon>Fungi</taxon>
        <taxon>Fungi incertae sedis</taxon>
        <taxon>Chytridiomycota</taxon>
        <taxon>Chytridiomycota incertae sedis</taxon>
        <taxon>Chytridiomycetes</taxon>
        <taxon>Chytridiales</taxon>
        <taxon>Chytriomycetaceae</taxon>
        <taxon>Rhizoclosmatium</taxon>
    </lineage>
</organism>
<feature type="transmembrane region" description="Helical" evidence="2">
    <location>
        <begin position="359"/>
        <end position="380"/>
    </location>
</feature>
<feature type="transmembrane region" description="Helical" evidence="2">
    <location>
        <begin position="187"/>
        <end position="214"/>
    </location>
</feature>
<keyword evidence="2" id="KW-0812">Transmembrane</keyword>
<keyword evidence="2" id="KW-0472">Membrane</keyword>
<feature type="transmembrane region" description="Helical" evidence="2">
    <location>
        <begin position="144"/>
        <end position="167"/>
    </location>
</feature>
<proteinExistence type="predicted"/>
<gene>
    <name evidence="3" type="ORF">BCR33DRAFT_712245</name>
</gene>
<keyword evidence="4" id="KW-1185">Reference proteome</keyword>
<accession>A0A1Y2CYC6</accession>
<evidence type="ECO:0000313" key="3">
    <source>
        <dbReference type="EMBL" id="ORY52033.1"/>
    </source>
</evidence>
<sequence length="542" mass="56459">MESKTSVAGGKGSVRMTRSSGSIGSGSGVSVTRKSAFQYGNPNSEALAAAAAAGKGGGSGSDERGASIDMVPLLNGAGSTGSTGSKEAPPSRSRRFLKYIRLFARQSIGAKLAWIGVLVAGVMQLLGLAVFASAKRTAAKTDALTPVLVVFHFVVAMAFFVAAPMLLKRHVDWPRKHPHAHQSAALLSLDVLWAAIAAWAVSAVAPTFTSILAVAADPSLARIIATLAAASGIAFVAYVRFVGKRLVLASIADSTPYTSPAKKAVRRRSSGLSSNAPISIAAANPTEIWMKRIATSFESHLGVVGFIGSGWALTFLESFITPSKKSTSPSSASLAASLAALLPGDSAPVTPSNQFSSQYAILSLLFVILQAALFSTFIYWGAVGHGIRHLPPTTQHIRPLSRSNSASTLDASTSSSVQITAVANQTALNSTTQDELDETGSIASTSGYNTPTSVAATTEGEFTSSLLNSLLVVKKRSGSNSLRSQYSNASLRKQANMNQMEIIEAEQRSQKLILAVIWVIGCIGVGLLFAWCFVCTTACGRS</sequence>
<feature type="transmembrane region" description="Helical" evidence="2">
    <location>
        <begin position="220"/>
        <end position="239"/>
    </location>
</feature>
<evidence type="ECO:0000256" key="1">
    <source>
        <dbReference type="SAM" id="MobiDB-lite"/>
    </source>
</evidence>
<protein>
    <submittedName>
        <fullName evidence="3">Uncharacterized protein</fullName>
    </submittedName>
</protein>
<keyword evidence="2" id="KW-1133">Transmembrane helix</keyword>
<feature type="transmembrane region" description="Helical" evidence="2">
    <location>
        <begin position="112"/>
        <end position="132"/>
    </location>
</feature>